<evidence type="ECO:0000313" key="12">
    <source>
        <dbReference type="Proteomes" id="UP000321947"/>
    </source>
</evidence>
<dbReference type="InterPro" id="IPR000719">
    <property type="entry name" value="Prot_kinase_dom"/>
</dbReference>
<evidence type="ECO:0000256" key="6">
    <source>
        <dbReference type="ARBA" id="ARBA00022840"/>
    </source>
</evidence>
<dbReference type="Pfam" id="PF00069">
    <property type="entry name" value="Pkinase"/>
    <property type="match status" value="1"/>
</dbReference>
<dbReference type="FunFam" id="1.10.510.10:FF:000624">
    <property type="entry name" value="Mitogen-activated protein kinase"/>
    <property type="match status" value="1"/>
</dbReference>
<proteinExistence type="predicted"/>
<gene>
    <name evidence="10" type="ORF">E5676_scaffold2119G00150</name>
    <name evidence="9" type="ORF">E6C27_scaffold979G00630</name>
</gene>
<feature type="repeat" description="PPR" evidence="7">
    <location>
        <begin position="189"/>
        <end position="219"/>
    </location>
</feature>
<dbReference type="SUPFAM" id="SSF56112">
    <property type="entry name" value="Protein kinase-like (PK-like)"/>
    <property type="match status" value="1"/>
</dbReference>
<evidence type="ECO:0000256" key="4">
    <source>
        <dbReference type="ARBA" id="ARBA00022741"/>
    </source>
</evidence>
<dbReference type="FunFam" id="3.30.200.20:FF:000578">
    <property type="entry name" value="Mitogen-activated protein kinase"/>
    <property type="match status" value="1"/>
</dbReference>
<dbReference type="Gene3D" id="1.25.40.10">
    <property type="entry name" value="Tetratricopeptide repeat domain"/>
    <property type="match status" value="7"/>
</dbReference>
<feature type="repeat" description="PPR" evidence="7">
    <location>
        <begin position="220"/>
        <end position="254"/>
    </location>
</feature>
<accession>A0A5A7VHI5</accession>
<feature type="repeat" description="PPR" evidence="7">
    <location>
        <begin position="414"/>
        <end position="448"/>
    </location>
</feature>
<dbReference type="PROSITE" id="PS50011">
    <property type="entry name" value="PROTEIN_KINASE_DOM"/>
    <property type="match status" value="1"/>
</dbReference>
<dbReference type="Pfam" id="PF12854">
    <property type="entry name" value="PPR_1"/>
    <property type="match status" value="1"/>
</dbReference>
<dbReference type="InterPro" id="IPR011990">
    <property type="entry name" value="TPR-like_helical_dom_sf"/>
</dbReference>
<dbReference type="NCBIfam" id="TIGR00756">
    <property type="entry name" value="PPR"/>
    <property type="match status" value="9"/>
</dbReference>
<dbReference type="Gene3D" id="3.30.200.20">
    <property type="entry name" value="Phosphorylase Kinase, domain 1"/>
    <property type="match status" value="1"/>
</dbReference>
<reference evidence="11 12" key="1">
    <citation type="submission" date="2019-08" db="EMBL/GenBank/DDBJ databases">
        <title>Draft genome sequences of two oriental melons (Cucumis melo L. var makuwa).</title>
        <authorList>
            <person name="Kwon S.-Y."/>
        </authorList>
    </citation>
    <scope>NUCLEOTIDE SEQUENCE [LARGE SCALE GENOMIC DNA]</scope>
    <source>
        <strain evidence="12">cv. Chang Bougi</strain>
        <strain evidence="11">cv. SW 3</strain>
        <tissue evidence="9">Leaf</tissue>
    </source>
</reference>
<keyword evidence="1" id="KW-0723">Serine/threonine-protein kinase</keyword>
<dbReference type="InterPro" id="IPR002885">
    <property type="entry name" value="PPR_rpt"/>
</dbReference>
<name>A0A5A7VHI5_CUCMM</name>
<keyword evidence="6" id="KW-0067">ATP-binding</keyword>
<dbReference type="AlphaFoldDB" id="A0A5A7VHI5"/>
<feature type="repeat" description="PPR" evidence="7">
    <location>
        <begin position="352"/>
        <end position="386"/>
    </location>
</feature>
<dbReference type="EMBL" id="SSTE01000850">
    <property type="protein sequence ID" value="KAA0066640.1"/>
    <property type="molecule type" value="Genomic_DNA"/>
</dbReference>
<dbReference type="OrthoDB" id="1903086at2759"/>
<dbReference type="Pfam" id="PF13041">
    <property type="entry name" value="PPR_2"/>
    <property type="match status" value="4"/>
</dbReference>
<dbReference type="GO" id="GO:0009451">
    <property type="term" value="P:RNA modification"/>
    <property type="evidence" value="ECO:0007669"/>
    <property type="project" value="InterPro"/>
</dbReference>
<dbReference type="Pfam" id="PF01535">
    <property type="entry name" value="PPR"/>
    <property type="match status" value="7"/>
</dbReference>
<evidence type="ECO:0000313" key="10">
    <source>
        <dbReference type="EMBL" id="TYK04084.1"/>
    </source>
</evidence>
<evidence type="ECO:0000313" key="9">
    <source>
        <dbReference type="EMBL" id="KAA0066640.1"/>
    </source>
</evidence>
<dbReference type="InterPro" id="IPR046960">
    <property type="entry name" value="PPR_At4g14850-like_plant"/>
</dbReference>
<evidence type="ECO:0000256" key="3">
    <source>
        <dbReference type="ARBA" id="ARBA00022737"/>
    </source>
</evidence>
<dbReference type="FunFam" id="1.25.40.10:FF:001093">
    <property type="entry name" value="Pentatricopeptide repeat-containing protein At2g34400"/>
    <property type="match status" value="1"/>
</dbReference>
<dbReference type="EMBL" id="SSTD01014757">
    <property type="protein sequence ID" value="TYK04084.1"/>
    <property type="molecule type" value="Genomic_DNA"/>
</dbReference>
<dbReference type="Proteomes" id="UP000321393">
    <property type="component" value="Unassembled WGS sequence"/>
</dbReference>
<keyword evidence="4" id="KW-0547">Nucleotide-binding</keyword>
<dbReference type="SMART" id="SM00220">
    <property type="entry name" value="S_TKc"/>
    <property type="match status" value="1"/>
</dbReference>
<dbReference type="PANTHER" id="PTHR47926">
    <property type="entry name" value="PENTATRICOPEPTIDE REPEAT-CONTAINING PROTEIN"/>
    <property type="match status" value="1"/>
</dbReference>
<sequence>MVEFMFSVAKCEAFQSMTPKSMAIFVFKQLPTFPPPNFKPFSFNFSNQVLSKRGNFDSATRQKSNKFLVYCNSQITKFGRNGCIKEAESIFNRMPNKSTVSWTALLTAYAENGEINKACEVFYKIPDPNVASYNAMITAYHRRNMVDEAFELFSSMPQRNSVSYATMITGFVHAGMFDMAEKLHREKPVIVSSNVLINGYSKVGRIEDAVRIFDGMEEKDVVSWSSMIAGLCRVGKIVEARKLFDKMPDRNVVTWTVMIDGYMKMENFRDGFILFLNMRREGVEVNATTLTVLLEACGSFDRYGEGIQIHGLVLSLGFDVDPYLANSMITMYSRCYSIDAAAKQFDLIVKKDIVTWNSLITGYVQSGNLEKAVFLFEKMPQKDVVSWTTLICGFASKGRIDEFISLFQMTPEKDAITWTAVISGLVSIEEYEIAFRWFIKMFQSVIKPNAFTLSCVLSAAASMAILNQGLQIHAIVTKMSLENDLSIQNSLVSMYSKCGNVDDALKMFYYIKVPNVVAYNTIITGLAQNGLGKEALKLFTKMQDDYLVPNHITFLGVLSACVHVGLVEEGRRYFGLMRSFYDIQPEPDHYACMVDLLCRAGMFDEAVSLISSMPFDPHQGVWGALLGASWTHLRLDVAELAAQNLFELEPNSATPYVILSNLHSISGDKRKHELIRTSIHQKHQGDDRNSMCTGSRNRRFLKLLEGEVMESFVLLQANCEVKLLRLFQHPDIVDIKHIMLPPSNKEFRDIYVVFELMESDLHQVVKAIDDLTREHRQFFLYQMLRALKFMHTANVYLRDLKPKNILANANCKLKICDLGLARVAFSDTPTTVFWTDHAATRWYRALELCGSFCSKVVADPCFKGLAKVEREPSCQPISRSEFEFERRKLTKDDVRELLYREILEYHPQIREDYLNGTETTKLLYPSITGHFKSQFTFHKDNNGKNGPVLPLEWKHFSLPRSKCGVPLSCRESFHDCVIAKIAKESTLLL</sequence>
<feature type="domain" description="Protein kinase" evidence="8">
    <location>
        <begin position="660"/>
        <end position="989"/>
    </location>
</feature>
<protein>
    <submittedName>
        <fullName evidence="9">Pentatricopeptide repeat-containing protein</fullName>
    </submittedName>
</protein>
<evidence type="ECO:0000259" key="8">
    <source>
        <dbReference type="PROSITE" id="PS50011"/>
    </source>
</evidence>
<keyword evidence="2" id="KW-0808">Transferase</keyword>
<dbReference type="PROSITE" id="PS51375">
    <property type="entry name" value="PPR"/>
    <property type="match status" value="6"/>
</dbReference>
<evidence type="ECO:0000256" key="7">
    <source>
        <dbReference type="PROSITE-ProRule" id="PRU00708"/>
    </source>
</evidence>
<feature type="repeat" description="PPR" evidence="7">
    <location>
        <begin position="515"/>
        <end position="549"/>
    </location>
</feature>
<dbReference type="Gene3D" id="1.10.510.10">
    <property type="entry name" value="Transferase(Phosphotransferase) domain 1"/>
    <property type="match status" value="1"/>
</dbReference>
<dbReference type="InterPro" id="IPR011009">
    <property type="entry name" value="Kinase-like_dom_sf"/>
</dbReference>
<feature type="repeat" description="PPR" evidence="7">
    <location>
        <begin position="129"/>
        <end position="163"/>
    </location>
</feature>
<organism evidence="9 11">
    <name type="scientific">Cucumis melo var. makuwa</name>
    <name type="common">Oriental melon</name>
    <dbReference type="NCBI Taxonomy" id="1194695"/>
    <lineage>
        <taxon>Eukaryota</taxon>
        <taxon>Viridiplantae</taxon>
        <taxon>Streptophyta</taxon>
        <taxon>Embryophyta</taxon>
        <taxon>Tracheophyta</taxon>
        <taxon>Spermatophyta</taxon>
        <taxon>Magnoliopsida</taxon>
        <taxon>eudicotyledons</taxon>
        <taxon>Gunneridae</taxon>
        <taxon>Pentapetalae</taxon>
        <taxon>rosids</taxon>
        <taxon>fabids</taxon>
        <taxon>Cucurbitales</taxon>
        <taxon>Cucurbitaceae</taxon>
        <taxon>Benincaseae</taxon>
        <taxon>Cucumis</taxon>
    </lineage>
</organism>
<evidence type="ECO:0000256" key="1">
    <source>
        <dbReference type="ARBA" id="ARBA00022527"/>
    </source>
</evidence>
<evidence type="ECO:0000256" key="5">
    <source>
        <dbReference type="ARBA" id="ARBA00022777"/>
    </source>
</evidence>
<dbReference type="PANTHER" id="PTHR47926:SF468">
    <property type="entry name" value="PENTATRICOPEPTIDE REPEAT-CONTAINING PROTEIN"/>
    <property type="match status" value="1"/>
</dbReference>
<dbReference type="Proteomes" id="UP000321947">
    <property type="component" value="Unassembled WGS sequence"/>
</dbReference>
<comment type="caution">
    <text evidence="9">The sequence shown here is derived from an EMBL/GenBank/DDBJ whole genome shotgun (WGS) entry which is preliminary data.</text>
</comment>
<evidence type="ECO:0000256" key="2">
    <source>
        <dbReference type="ARBA" id="ARBA00022679"/>
    </source>
</evidence>
<dbReference type="GO" id="GO:0003723">
    <property type="term" value="F:RNA binding"/>
    <property type="evidence" value="ECO:0007669"/>
    <property type="project" value="InterPro"/>
</dbReference>
<dbReference type="GO" id="GO:0005524">
    <property type="term" value="F:ATP binding"/>
    <property type="evidence" value="ECO:0007669"/>
    <property type="project" value="UniProtKB-KW"/>
</dbReference>
<keyword evidence="5" id="KW-0418">Kinase</keyword>
<keyword evidence="3" id="KW-0677">Repeat</keyword>
<dbReference type="GO" id="GO:0004674">
    <property type="term" value="F:protein serine/threonine kinase activity"/>
    <property type="evidence" value="ECO:0007669"/>
    <property type="project" value="UniProtKB-KW"/>
</dbReference>
<evidence type="ECO:0000313" key="11">
    <source>
        <dbReference type="Proteomes" id="UP000321393"/>
    </source>
</evidence>